<protein>
    <submittedName>
        <fullName evidence="2">Uncharacterized protein</fullName>
    </submittedName>
</protein>
<sequence length="73" mass="8440">MNFPKSPFSMRKYPLQATIMFLPFPNYFPSPTSRKQKIKPFQSSPSVKKKKKKSIASSRTRRVAPTLTRHVGQ</sequence>
<evidence type="ECO:0000313" key="3">
    <source>
        <dbReference type="Proteomes" id="UP001381693"/>
    </source>
</evidence>
<comment type="caution">
    <text evidence="2">The sequence shown here is derived from an EMBL/GenBank/DDBJ whole genome shotgun (WGS) entry which is preliminary data.</text>
</comment>
<feature type="region of interest" description="Disordered" evidence="1">
    <location>
        <begin position="32"/>
        <end position="73"/>
    </location>
</feature>
<proteinExistence type="predicted"/>
<evidence type="ECO:0000313" key="2">
    <source>
        <dbReference type="EMBL" id="KAK7072533.1"/>
    </source>
</evidence>
<dbReference type="AlphaFoldDB" id="A0AAN9A2C1"/>
<evidence type="ECO:0000256" key="1">
    <source>
        <dbReference type="SAM" id="MobiDB-lite"/>
    </source>
</evidence>
<dbReference type="EMBL" id="JAXCGZ010013440">
    <property type="protein sequence ID" value="KAK7072533.1"/>
    <property type="molecule type" value="Genomic_DNA"/>
</dbReference>
<accession>A0AAN9A2C1</accession>
<dbReference type="Proteomes" id="UP001381693">
    <property type="component" value="Unassembled WGS sequence"/>
</dbReference>
<feature type="compositionally biased region" description="Basic residues" evidence="1">
    <location>
        <begin position="47"/>
        <end position="62"/>
    </location>
</feature>
<gene>
    <name evidence="2" type="ORF">SK128_014494</name>
</gene>
<name>A0AAN9A2C1_HALRR</name>
<organism evidence="2 3">
    <name type="scientific">Halocaridina rubra</name>
    <name type="common">Hawaiian red shrimp</name>
    <dbReference type="NCBI Taxonomy" id="373956"/>
    <lineage>
        <taxon>Eukaryota</taxon>
        <taxon>Metazoa</taxon>
        <taxon>Ecdysozoa</taxon>
        <taxon>Arthropoda</taxon>
        <taxon>Crustacea</taxon>
        <taxon>Multicrustacea</taxon>
        <taxon>Malacostraca</taxon>
        <taxon>Eumalacostraca</taxon>
        <taxon>Eucarida</taxon>
        <taxon>Decapoda</taxon>
        <taxon>Pleocyemata</taxon>
        <taxon>Caridea</taxon>
        <taxon>Atyoidea</taxon>
        <taxon>Atyidae</taxon>
        <taxon>Halocaridina</taxon>
    </lineage>
</organism>
<feature type="non-terminal residue" evidence="2">
    <location>
        <position position="73"/>
    </location>
</feature>
<keyword evidence="3" id="KW-1185">Reference proteome</keyword>
<reference evidence="2 3" key="1">
    <citation type="submission" date="2023-11" db="EMBL/GenBank/DDBJ databases">
        <title>Halocaridina rubra genome assembly.</title>
        <authorList>
            <person name="Smith C."/>
        </authorList>
    </citation>
    <scope>NUCLEOTIDE SEQUENCE [LARGE SCALE GENOMIC DNA]</scope>
    <source>
        <strain evidence="2">EP-1</strain>
        <tissue evidence="2">Whole</tissue>
    </source>
</reference>